<dbReference type="EMBL" id="CP015786">
    <property type="protein sequence ID" value="APT00342.1"/>
    <property type="molecule type" value="Genomic_DNA"/>
</dbReference>
<keyword evidence="1" id="KW-0614">Plasmid</keyword>
<keyword evidence="2" id="KW-1185">Reference proteome</keyword>
<evidence type="ECO:0000313" key="2">
    <source>
        <dbReference type="Proteomes" id="UP000185516"/>
    </source>
</evidence>
<accession>A0AAC9KUW5</accession>
<evidence type="ECO:0000313" key="1">
    <source>
        <dbReference type="EMBL" id="APT00342.1"/>
    </source>
</evidence>
<geneLocation type="plasmid" evidence="1 2">
    <name>cp32-6</name>
</geneLocation>
<name>A0AAC9KUW5_9SPIR</name>
<dbReference type="KEGG" id="bmay:A7X70_05290"/>
<reference evidence="1 2" key="1">
    <citation type="journal article" date="2016" name="PLoS ONE">
        <title>Whole Genome Sequence and Comparative Genomics of the Novel Lyme Borreliosis Causing Pathogen, Borrelia mayonii.</title>
        <authorList>
            <person name="Kingry L.C."/>
            <person name="Batra D."/>
            <person name="Replogle A."/>
            <person name="Rowe L.A."/>
            <person name="Pritt B.S."/>
            <person name="Petersen J.M."/>
        </authorList>
    </citation>
    <scope>NUCLEOTIDE SEQUENCE [LARGE SCALE GENOMIC DNA]</scope>
    <source>
        <strain evidence="1 2">MN14-1420</strain>
    </source>
</reference>
<sequence>MLLDVTKFCVHKITASKKVHWLLFFCRFHCYEYRNVFYQNFHLKSAKTIAQNIVYLYTIYN</sequence>
<dbReference type="Proteomes" id="UP000185516">
    <property type="component" value="Plasmid cp32-6"/>
</dbReference>
<gene>
    <name evidence="1" type="ORF">Bmayo_05975</name>
</gene>
<protein>
    <submittedName>
        <fullName evidence="1">Uncharacterized protein</fullName>
    </submittedName>
</protein>
<proteinExistence type="predicted"/>
<organism evidence="1 2">
    <name type="scientific">Borreliella mayonii</name>
    <dbReference type="NCBI Taxonomy" id="1674146"/>
    <lineage>
        <taxon>Bacteria</taxon>
        <taxon>Pseudomonadati</taxon>
        <taxon>Spirochaetota</taxon>
        <taxon>Spirochaetia</taxon>
        <taxon>Spirochaetales</taxon>
        <taxon>Borreliaceae</taxon>
        <taxon>Borreliella</taxon>
    </lineage>
</organism>
<dbReference type="AlphaFoldDB" id="A0AAC9KUW5"/>